<feature type="compositionally biased region" description="Acidic residues" evidence="1">
    <location>
        <begin position="111"/>
        <end position="131"/>
    </location>
</feature>
<evidence type="ECO:0000313" key="2">
    <source>
        <dbReference type="EMBL" id="KAK1371212.1"/>
    </source>
</evidence>
<organism evidence="2 3">
    <name type="scientific">Heracleum sosnowskyi</name>
    <dbReference type="NCBI Taxonomy" id="360622"/>
    <lineage>
        <taxon>Eukaryota</taxon>
        <taxon>Viridiplantae</taxon>
        <taxon>Streptophyta</taxon>
        <taxon>Embryophyta</taxon>
        <taxon>Tracheophyta</taxon>
        <taxon>Spermatophyta</taxon>
        <taxon>Magnoliopsida</taxon>
        <taxon>eudicotyledons</taxon>
        <taxon>Gunneridae</taxon>
        <taxon>Pentapetalae</taxon>
        <taxon>asterids</taxon>
        <taxon>campanulids</taxon>
        <taxon>Apiales</taxon>
        <taxon>Apiaceae</taxon>
        <taxon>Apioideae</taxon>
        <taxon>apioid superclade</taxon>
        <taxon>Tordylieae</taxon>
        <taxon>Tordyliinae</taxon>
        <taxon>Heracleum</taxon>
    </lineage>
</organism>
<evidence type="ECO:0000256" key="1">
    <source>
        <dbReference type="SAM" id="MobiDB-lite"/>
    </source>
</evidence>
<dbReference type="Proteomes" id="UP001237642">
    <property type="component" value="Unassembled WGS sequence"/>
</dbReference>
<feature type="region of interest" description="Disordered" evidence="1">
    <location>
        <begin position="106"/>
        <end position="131"/>
    </location>
</feature>
<keyword evidence="3" id="KW-1185">Reference proteome</keyword>
<comment type="caution">
    <text evidence="2">The sequence shown here is derived from an EMBL/GenBank/DDBJ whole genome shotgun (WGS) entry which is preliminary data.</text>
</comment>
<dbReference type="AlphaFoldDB" id="A0AAD8HPV6"/>
<evidence type="ECO:0000313" key="3">
    <source>
        <dbReference type="Proteomes" id="UP001237642"/>
    </source>
</evidence>
<dbReference type="EMBL" id="JAUIZM010000008">
    <property type="protein sequence ID" value="KAK1371212.1"/>
    <property type="molecule type" value="Genomic_DNA"/>
</dbReference>
<reference evidence="2" key="1">
    <citation type="submission" date="2023-02" db="EMBL/GenBank/DDBJ databases">
        <title>Genome of toxic invasive species Heracleum sosnowskyi carries increased number of genes despite the absence of recent whole-genome duplications.</title>
        <authorList>
            <person name="Schelkunov M."/>
            <person name="Shtratnikova V."/>
            <person name="Makarenko M."/>
            <person name="Klepikova A."/>
            <person name="Omelchenko D."/>
            <person name="Novikova G."/>
            <person name="Obukhova E."/>
            <person name="Bogdanov V."/>
            <person name="Penin A."/>
            <person name="Logacheva M."/>
        </authorList>
    </citation>
    <scope>NUCLEOTIDE SEQUENCE</scope>
    <source>
        <strain evidence="2">Hsosn_3</strain>
        <tissue evidence="2">Leaf</tissue>
    </source>
</reference>
<evidence type="ECO:0008006" key="4">
    <source>
        <dbReference type="Google" id="ProtNLM"/>
    </source>
</evidence>
<name>A0AAD8HPV6_9APIA</name>
<reference evidence="2" key="2">
    <citation type="submission" date="2023-05" db="EMBL/GenBank/DDBJ databases">
        <authorList>
            <person name="Schelkunov M.I."/>
        </authorList>
    </citation>
    <scope>NUCLEOTIDE SEQUENCE</scope>
    <source>
        <strain evidence="2">Hsosn_3</strain>
        <tissue evidence="2">Leaf</tissue>
    </source>
</reference>
<accession>A0AAD8HPV6</accession>
<gene>
    <name evidence="2" type="ORF">POM88_037304</name>
</gene>
<protein>
    <recommendedName>
        <fullName evidence="4">Nucleoplasmin-like domain-containing protein</fullName>
    </recommendedName>
</protein>
<sequence>MQSSKLWEARISGGESVHLYPDKDDEYIQISSVALGSPAAVRCPRFLPIRLCVDDNKFVIGTLTRRSPQIFMQLKIATQFKLFHEYKGLDVYVRGHSAKMAVVRDYHHSESEDEETPEIDFEDEETPSEMV</sequence>
<proteinExistence type="predicted"/>